<gene>
    <name evidence="2" type="ORF">F5984_22020</name>
</gene>
<keyword evidence="3" id="KW-1185">Reference proteome</keyword>
<proteinExistence type="predicted"/>
<keyword evidence="1" id="KW-1133">Transmembrane helix</keyword>
<sequence>MATIPNDSSLDMQEIIGHVPPWIVRWGISLLIILFGVSVGCAHLISFPEILTVRVMITASEQPSYTSWYSAGNLIYRTPVREGQTVQKGDTVLIEEDIETGKVSYTLAPIGGRVLITKGFENNPKKNTVIIHPTISEYKTYVNIPPRGDGQVAVGQRVLVHLDSYPSYKFGALEGVITSISPTILNNHRQATVRLLNGLHTDRNDTIPVQYHLVGNANIYLDDRSLLQRLFQSH</sequence>
<keyword evidence="1" id="KW-0472">Membrane</keyword>
<reference evidence="2 3" key="1">
    <citation type="submission" date="2019-10" db="EMBL/GenBank/DDBJ databases">
        <title>Rudanella paleaurantiibacter sp. nov., isolated from sludge.</title>
        <authorList>
            <person name="Xu S.Q."/>
        </authorList>
    </citation>
    <scope>NUCLEOTIDE SEQUENCE [LARGE SCALE GENOMIC DNA]</scope>
    <source>
        <strain evidence="2 3">HX-22-17</strain>
    </source>
</reference>
<comment type="caution">
    <text evidence="2">The sequence shown here is derived from an EMBL/GenBank/DDBJ whole genome shotgun (WGS) entry which is preliminary data.</text>
</comment>
<organism evidence="2 3">
    <name type="scientific">Rudanella paleaurantiibacter</name>
    <dbReference type="NCBI Taxonomy" id="2614655"/>
    <lineage>
        <taxon>Bacteria</taxon>
        <taxon>Pseudomonadati</taxon>
        <taxon>Bacteroidota</taxon>
        <taxon>Cytophagia</taxon>
        <taxon>Cytophagales</taxon>
        <taxon>Cytophagaceae</taxon>
        <taxon>Rudanella</taxon>
    </lineage>
</organism>
<name>A0A7J5TTT5_9BACT</name>
<protein>
    <submittedName>
        <fullName evidence="2">HlyD family efflux transporter periplasmic adaptor subunit</fullName>
    </submittedName>
</protein>
<dbReference type="AlphaFoldDB" id="A0A7J5TTT5"/>
<feature type="transmembrane region" description="Helical" evidence="1">
    <location>
        <begin position="26"/>
        <end position="47"/>
    </location>
</feature>
<evidence type="ECO:0000313" key="2">
    <source>
        <dbReference type="EMBL" id="KAB7727308.1"/>
    </source>
</evidence>
<dbReference type="Proteomes" id="UP000488299">
    <property type="component" value="Unassembled WGS sequence"/>
</dbReference>
<evidence type="ECO:0000256" key="1">
    <source>
        <dbReference type="SAM" id="Phobius"/>
    </source>
</evidence>
<dbReference type="RefSeq" id="WP_152126384.1">
    <property type="nucleotide sequence ID" value="NZ_WELI01000011.1"/>
</dbReference>
<dbReference type="EMBL" id="WELI01000011">
    <property type="protein sequence ID" value="KAB7727308.1"/>
    <property type="molecule type" value="Genomic_DNA"/>
</dbReference>
<keyword evidence="1" id="KW-0812">Transmembrane</keyword>
<accession>A0A7J5TTT5</accession>
<dbReference type="Gene3D" id="2.40.30.170">
    <property type="match status" value="1"/>
</dbReference>
<evidence type="ECO:0000313" key="3">
    <source>
        <dbReference type="Proteomes" id="UP000488299"/>
    </source>
</evidence>